<dbReference type="Proteomes" id="UP000801428">
    <property type="component" value="Unassembled WGS sequence"/>
</dbReference>
<evidence type="ECO:0000313" key="1">
    <source>
        <dbReference type="EMBL" id="KAF3011216.1"/>
    </source>
</evidence>
<reference evidence="1" key="1">
    <citation type="submission" date="2019-04" db="EMBL/GenBank/DDBJ databases">
        <title>Sequencing of skin fungus with MAO and IRED activity.</title>
        <authorList>
            <person name="Marsaioli A.J."/>
            <person name="Bonatto J.M.C."/>
            <person name="Reis Junior O."/>
        </authorList>
    </citation>
    <scope>NUCLEOTIDE SEQUENCE</scope>
    <source>
        <strain evidence="1">30M1</strain>
    </source>
</reference>
<comment type="caution">
    <text evidence="1">The sequence shown here is derived from an EMBL/GenBank/DDBJ whole genome shotgun (WGS) entry which is preliminary data.</text>
</comment>
<protein>
    <submittedName>
        <fullName evidence="1">Uncharacterized protein</fullName>
    </submittedName>
</protein>
<dbReference type="AlphaFoldDB" id="A0A9P4TQK5"/>
<sequence>MSLPITIEVDGTISLGDLIALFEGVPTIRQFFTTIGDHERVKYHQKHRSEVQFFTFANAPFAKVSIGDAKALAAERGMFGGLQLLWAAPNRKKTYVSCG</sequence>
<gene>
    <name evidence="1" type="ORF">E8E13_011624</name>
</gene>
<keyword evidence="2" id="KW-1185">Reference proteome</keyword>
<proteinExistence type="predicted"/>
<evidence type="ECO:0000313" key="2">
    <source>
        <dbReference type="Proteomes" id="UP000801428"/>
    </source>
</evidence>
<organism evidence="1 2">
    <name type="scientific">Curvularia kusanoi</name>
    <name type="common">Cochliobolus kusanoi</name>
    <dbReference type="NCBI Taxonomy" id="90978"/>
    <lineage>
        <taxon>Eukaryota</taxon>
        <taxon>Fungi</taxon>
        <taxon>Dikarya</taxon>
        <taxon>Ascomycota</taxon>
        <taxon>Pezizomycotina</taxon>
        <taxon>Dothideomycetes</taxon>
        <taxon>Pleosporomycetidae</taxon>
        <taxon>Pleosporales</taxon>
        <taxon>Pleosporineae</taxon>
        <taxon>Pleosporaceae</taxon>
        <taxon>Curvularia</taxon>
    </lineage>
</organism>
<dbReference type="EMBL" id="SWKU01000001">
    <property type="protein sequence ID" value="KAF3011216.1"/>
    <property type="molecule type" value="Genomic_DNA"/>
</dbReference>
<accession>A0A9P4TQK5</accession>
<name>A0A9P4TQK5_CURKU</name>